<feature type="region of interest" description="Disordered" evidence="1">
    <location>
        <begin position="90"/>
        <end position="123"/>
    </location>
</feature>
<dbReference type="OrthoDB" id="6152242at2759"/>
<reference evidence="2" key="1">
    <citation type="submission" date="2021-04" db="EMBL/GenBank/DDBJ databases">
        <authorList>
            <person name="Tunstrom K."/>
        </authorList>
    </citation>
    <scope>NUCLEOTIDE SEQUENCE</scope>
</reference>
<dbReference type="AlphaFoldDB" id="A0A8S3YAH9"/>
<protein>
    <submittedName>
        <fullName evidence="2">(apollo) hypothetical protein</fullName>
    </submittedName>
</protein>
<name>A0A8S3YAH9_PARAO</name>
<evidence type="ECO:0000313" key="2">
    <source>
        <dbReference type="EMBL" id="CAG5053795.1"/>
    </source>
</evidence>
<gene>
    <name evidence="2" type="ORF">PAPOLLO_LOCUS25757</name>
</gene>
<keyword evidence="3" id="KW-1185">Reference proteome</keyword>
<dbReference type="Proteomes" id="UP000691718">
    <property type="component" value="Unassembled WGS sequence"/>
</dbReference>
<feature type="compositionally biased region" description="Polar residues" evidence="1">
    <location>
        <begin position="92"/>
        <end position="123"/>
    </location>
</feature>
<accession>A0A8S3YAH9</accession>
<organism evidence="2 3">
    <name type="scientific">Parnassius apollo</name>
    <name type="common">Apollo butterfly</name>
    <name type="synonym">Papilio apollo</name>
    <dbReference type="NCBI Taxonomy" id="110799"/>
    <lineage>
        <taxon>Eukaryota</taxon>
        <taxon>Metazoa</taxon>
        <taxon>Ecdysozoa</taxon>
        <taxon>Arthropoda</taxon>
        <taxon>Hexapoda</taxon>
        <taxon>Insecta</taxon>
        <taxon>Pterygota</taxon>
        <taxon>Neoptera</taxon>
        <taxon>Endopterygota</taxon>
        <taxon>Lepidoptera</taxon>
        <taxon>Glossata</taxon>
        <taxon>Ditrysia</taxon>
        <taxon>Papilionoidea</taxon>
        <taxon>Papilionidae</taxon>
        <taxon>Parnassiinae</taxon>
        <taxon>Parnassini</taxon>
        <taxon>Parnassius</taxon>
        <taxon>Parnassius</taxon>
    </lineage>
</organism>
<evidence type="ECO:0000256" key="1">
    <source>
        <dbReference type="SAM" id="MobiDB-lite"/>
    </source>
</evidence>
<dbReference type="EMBL" id="CAJQZP010001557">
    <property type="protein sequence ID" value="CAG5053795.1"/>
    <property type="molecule type" value="Genomic_DNA"/>
</dbReference>
<comment type="caution">
    <text evidence="2">The sequence shown here is derived from an EMBL/GenBank/DDBJ whole genome shotgun (WGS) entry which is preliminary data.</text>
</comment>
<evidence type="ECO:0000313" key="3">
    <source>
        <dbReference type="Proteomes" id="UP000691718"/>
    </source>
</evidence>
<sequence>MELMQQIFAKKVAIILIEHLGRLQRNSLKIKYSNSDDNSISDIYQTHVYSKKLHYKLPRYFINYSQRQDSELPPEQLPHKQQNMYYFRQDNQENMKNFQQENDANDSSIANEGSLSQYIQSNK</sequence>
<proteinExistence type="predicted"/>